<protein>
    <submittedName>
        <fullName evidence="1">Transcriptional regulator NrdR family protein</fullName>
    </submittedName>
</protein>
<accession>A0ABS4GHD4</accession>
<dbReference type="EMBL" id="JAGGKS010000009">
    <property type="protein sequence ID" value="MBP1926952.1"/>
    <property type="molecule type" value="Genomic_DNA"/>
</dbReference>
<gene>
    <name evidence="1" type="ORF">J2Z76_002824</name>
</gene>
<reference evidence="1 2" key="1">
    <citation type="submission" date="2021-03" db="EMBL/GenBank/DDBJ databases">
        <title>Genomic Encyclopedia of Type Strains, Phase IV (KMG-IV): sequencing the most valuable type-strain genomes for metagenomic binning, comparative biology and taxonomic classification.</title>
        <authorList>
            <person name="Goeker M."/>
        </authorList>
    </citation>
    <scope>NUCLEOTIDE SEQUENCE [LARGE SCALE GENOMIC DNA]</scope>
    <source>
        <strain evidence="1 2">DSM 24004</strain>
    </source>
</reference>
<organism evidence="1 2">
    <name type="scientific">Sedimentibacter acidaminivorans</name>
    <dbReference type="NCBI Taxonomy" id="913099"/>
    <lineage>
        <taxon>Bacteria</taxon>
        <taxon>Bacillati</taxon>
        <taxon>Bacillota</taxon>
        <taxon>Tissierellia</taxon>
        <taxon>Sedimentibacter</taxon>
    </lineage>
</organism>
<sequence length="72" mass="8448">MIKVKGRRKCLKCGKRYNYYYAKQEEVGKVKYKGKEENASLATNVKILSMYSYEVTVNCPECGEEEKFIYTD</sequence>
<proteinExistence type="predicted"/>
<evidence type="ECO:0000313" key="1">
    <source>
        <dbReference type="EMBL" id="MBP1926952.1"/>
    </source>
</evidence>
<evidence type="ECO:0000313" key="2">
    <source>
        <dbReference type="Proteomes" id="UP001519342"/>
    </source>
</evidence>
<dbReference type="Proteomes" id="UP001519342">
    <property type="component" value="Unassembled WGS sequence"/>
</dbReference>
<dbReference type="RefSeq" id="WP_209512671.1">
    <property type="nucleotide sequence ID" value="NZ_JAGGKS010000009.1"/>
</dbReference>
<comment type="caution">
    <text evidence="1">The sequence shown here is derived from an EMBL/GenBank/DDBJ whole genome shotgun (WGS) entry which is preliminary data.</text>
</comment>
<name>A0ABS4GHD4_9FIRM</name>
<keyword evidence="2" id="KW-1185">Reference proteome</keyword>